<dbReference type="PANTHER" id="PTHR43313:SF1">
    <property type="entry name" value="3BETA-HYDROXYSTEROID DEHYDROGENASE DHS-16"/>
    <property type="match status" value="1"/>
</dbReference>
<keyword evidence="2" id="KW-1185">Reference proteome</keyword>
<protein>
    <submittedName>
        <fullName evidence="1">DR9C7-like protein</fullName>
    </submittedName>
</protein>
<evidence type="ECO:0000313" key="1">
    <source>
        <dbReference type="EMBL" id="WAR25971.1"/>
    </source>
</evidence>
<sequence>MASIMGRFSMSREIYRTGVSVHIIEPGYFRTTIVDEERLREYFQMRYDTADPEVKEYYGKDYLEGLQETTAKLLGLIMSPKIHKVVDAYEHAVLAKFPKPRYVVGLDANILFRLLWHLPEWLSDYLVSRPMPLPQGAL</sequence>
<accession>A0ABY7FZ09</accession>
<dbReference type="EMBL" id="CP111025">
    <property type="protein sequence ID" value="WAR25971.1"/>
    <property type="molecule type" value="Genomic_DNA"/>
</dbReference>
<dbReference type="Gene3D" id="3.40.50.720">
    <property type="entry name" value="NAD(P)-binding Rossmann-like Domain"/>
    <property type="match status" value="1"/>
</dbReference>
<gene>
    <name evidence="1" type="ORF">MAR_011675</name>
</gene>
<dbReference type="PANTHER" id="PTHR43313">
    <property type="entry name" value="SHORT-CHAIN DEHYDROGENASE/REDUCTASE FAMILY 9C"/>
    <property type="match status" value="1"/>
</dbReference>
<proteinExistence type="predicted"/>
<dbReference type="Proteomes" id="UP001164746">
    <property type="component" value="Chromosome 14"/>
</dbReference>
<reference evidence="1" key="1">
    <citation type="submission" date="2022-11" db="EMBL/GenBank/DDBJ databases">
        <title>Centuries of genome instability and evolution in soft-shell clam transmissible cancer (bioRxiv).</title>
        <authorList>
            <person name="Hart S.F.M."/>
            <person name="Yonemitsu M.A."/>
            <person name="Giersch R.M."/>
            <person name="Beal B.F."/>
            <person name="Arriagada G."/>
            <person name="Davis B.W."/>
            <person name="Ostrander E.A."/>
            <person name="Goff S.P."/>
            <person name="Metzger M.J."/>
        </authorList>
    </citation>
    <scope>NUCLEOTIDE SEQUENCE</scope>
    <source>
        <strain evidence="1">MELC-2E11</strain>
        <tissue evidence="1">Siphon/mantle</tissue>
    </source>
</reference>
<evidence type="ECO:0000313" key="2">
    <source>
        <dbReference type="Proteomes" id="UP001164746"/>
    </source>
</evidence>
<organism evidence="1 2">
    <name type="scientific">Mya arenaria</name>
    <name type="common">Soft-shell clam</name>
    <dbReference type="NCBI Taxonomy" id="6604"/>
    <lineage>
        <taxon>Eukaryota</taxon>
        <taxon>Metazoa</taxon>
        <taxon>Spiralia</taxon>
        <taxon>Lophotrochozoa</taxon>
        <taxon>Mollusca</taxon>
        <taxon>Bivalvia</taxon>
        <taxon>Autobranchia</taxon>
        <taxon>Heteroconchia</taxon>
        <taxon>Euheterodonta</taxon>
        <taxon>Imparidentia</taxon>
        <taxon>Neoheterodontei</taxon>
        <taxon>Myida</taxon>
        <taxon>Myoidea</taxon>
        <taxon>Myidae</taxon>
        <taxon>Mya</taxon>
    </lineage>
</organism>
<name>A0ABY7FZ09_MYAAR</name>